<name>A0A0F8ZAC8_9ZZZZ</name>
<feature type="non-terminal residue" evidence="1">
    <location>
        <position position="27"/>
    </location>
</feature>
<dbReference type="EMBL" id="LAZR01048942">
    <property type="protein sequence ID" value="KKK90782.1"/>
    <property type="molecule type" value="Genomic_DNA"/>
</dbReference>
<evidence type="ECO:0000313" key="1">
    <source>
        <dbReference type="EMBL" id="KKK90782.1"/>
    </source>
</evidence>
<proteinExistence type="predicted"/>
<sequence length="27" mass="3143">MNASERFCTAYTRSRALLTGQQLPWLK</sequence>
<organism evidence="1">
    <name type="scientific">marine sediment metagenome</name>
    <dbReference type="NCBI Taxonomy" id="412755"/>
    <lineage>
        <taxon>unclassified sequences</taxon>
        <taxon>metagenomes</taxon>
        <taxon>ecological metagenomes</taxon>
    </lineage>
</organism>
<comment type="caution">
    <text evidence="1">The sequence shown here is derived from an EMBL/GenBank/DDBJ whole genome shotgun (WGS) entry which is preliminary data.</text>
</comment>
<dbReference type="AlphaFoldDB" id="A0A0F8ZAC8"/>
<gene>
    <name evidence="1" type="ORF">LCGC14_2719540</name>
</gene>
<accession>A0A0F8ZAC8</accession>
<protein>
    <submittedName>
        <fullName evidence="1">Uncharacterized protein</fullName>
    </submittedName>
</protein>
<reference evidence="1" key="1">
    <citation type="journal article" date="2015" name="Nature">
        <title>Complex archaea that bridge the gap between prokaryotes and eukaryotes.</title>
        <authorList>
            <person name="Spang A."/>
            <person name="Saw J.H."/>
            <person name="Jorgensen S.L."/>
            <person name="Zaremba-Niedzwiedzka K."/>
            <person name="Martijn J."/>
            <person name="Lind A.E."/>
            <person name="van Eijk R."/>
            <person name="Schleper C."/>
            <person name="Guy L."/>
            <person name="Ettema T.J."/>
        </authorList>
    </citation>
    <scope>NUCLEOTIDE SEQUENCE</scope>
</reference>